<dbReference type="CDD" id="cd02440">
    <property type="entry name" value="AdoMet_MTases"/>
    <property type="match status" value="1"/>
</dbReference>
<dbReference type="GO" id="GO:0008168">
    <property type="term" value="F:methyltransferase activity"/>
    <property type="evidence" value="ECO:0007669"/>
    <property type="project" value="TreeGrafter"/>
</dbReference>
<dbReference type="Pfam" id="PF13649">
    <property type="entry name" value="Methyltransf_25"/>
    <property type="match status" value="1"/>
</dbReference>
<reference evidence="2 3" key="1">
    <citation type="submission" date="2016-03" db="EMBL/GenBank/DDBJ databases">
        <title>Fine-scale spatial genetic structure of a fungal parasite of coffee scale insects.</title>
        <authorList>
            <person name="Jackson D."/>
            <person name="Zemenick K.A."/>
            <person name="Malloure B."/>
            <person name="Quandt C.A."/>
            <person name="James T.Y."/>
        </authorList>
    </citation>
    <scope>NUCLEOTIDE SEQUENCE [LARGE SCALE GENOMIC DNA]</scope>
    <source>
        <strain evidence="2 3">UM487</strain>
    </source>
</reference>
<sequence length="210" mass="22588">MSLLTRAYGLSNIDDTRTLYDEWAATFDVEMADKGQDYVAPTLAASYALKVLQPSGRKIEDVTILDAGCGTGLVGLHLAKVGAKRIDGVDLSTGMLEIARTTGAYNKLEAADLTQPLAYENGAFGMVVCVGTFTQGHVGPATFEEFVRVTETGGYIIATVLSSIWESQGYKSKVEELAHNGMVQIVSTNLEDYRRGAGVQARMVVLRVLV</sequence>
<feature type="domain" description="Methyltransferase" evidence="1">
    <location>
        <begin position="64"/>
        <end position="154"/>
    </location>
</feature>
<protein>
    <recommendedName>
        <fullName evidence="1">Methyltransferase domain-containing protein</fullName>
    </recommendedName>
</protein>
<gene>
    <name evidence="2" type="ORF">LLEC1_02637</name>
</gene>
<accession>A0A179IFJ2</accession>
<keyword evidence="3" id="KW-1185">Reference proteome</keyword>
<dbReference type="OrthoDB" id="66144at2759"/>
<dbReference type="SUPFAM" id="SSF53335">
    <property type="entry name" value="S-adenosyl-L-methionine-dependent methyltransferases"/>
    <property type="match status" value="1"/>
</dbReference>
<dbReference type="InterPro" id="IPR029063">
    <property type="entry name" value="SAM-dependent_MTases_sf"/>
</dbReference>
<dbReference type="OMA" id="DCMALYE"/>
<evidence type="ECO:0000259" key="1">
    <source>
        <dbReference type="Pfam" id="PF13649"/>
    </source>
</evidence>
<dbReference type="EMBL" id="LUKN01001401">
    <property type="protein sequence ID" value="OAR01063.1"/>
    <property type="molecule type" value="Genomic_DNA"/>
</dbReference>
<dbReference type="PANTHER" id="PTHR42912">
    <property type="entry name" value="METHYLTRANSFERASE"/>
    <property type="match status" value="1"/>
</dbReference>
<dbReference type="InterPro" id="IPR041698">
    <property type="entry name" value="Methyltransf_25"/>
</dbReference>
<organism evidence="2 3">
    <name type="scientific">Cordyceps confragosa</name>
    <name type="common">Lecanicillium lecanii</name>
    <dbReference type="NCBI Taxonomy" id="2714763"/>
    <lineage>
        <taxon>Eukaryota</taxon>
        <taxon>Fungi</taxon>
        <taxon>Dikarya</taxon>
        <taxon>Ascomycota</taxon>
        <taxon>Pezizomycotina</taxon>
        <taxon>Sordariomycetes</taxon>
        <taxon>Hypocreomycetidae</taxon>
        <taxon>Hypocreales</taxon>
        <taxon>Cordycipitaceae</taxon>
        <taxon>Akanthomyces</taxon>
    </lineage>
</organism>
<evidence type="ECO:0000313" key="2">
    <source>
        <dbReference type="EMBL" id="OAR01063.1"/>
    </source>
</evidence>
<dbReference type="Proteomes" id="UP000243081">
    <property type="component" value="Unassembled WGS sequence"/>
</dbReference>
<proteinExistence type="predicted"/>
<dbReference type="AlphaFoldDB" id="A0A179IFJ2"/>
<dbReference type="Gene3D" id="3.40.50.150">
    <property type="entry name" value="Vaccinia Virus protein VP39"/>
    <property type="match status" value="1"/>
</dbReference>
<name>A0A179IFJ2_CORDF</name>
<evidence type="ECO:0000313" key="3">
    <source>
        <dbReference type="Proteomes" id="UP000243081"/>
    </source>
</evidence>
<comment type="caution">
    <text evidence="2">The sequence shown here is derived from an EMBL/GenBank/DDBJ whole genome shotgun (WGS) entry which is preliminary data.</text>
</comment>
<dbReference type="InterPro" id="IPR050508">
    <property type="entry name" value="Methyltransf_Superfamily"/>
</dbReference>